<accession>A0A8T8TM96</accession>
<evidence type="ECO:0000313" key="2">
    <source>
        <dbReference type="Proteomes" id="UP000077671"/>
    </source>
</evidence>
<dbReference type="EMBL" id="LWDD02000289">
    <property type="protein sequence ID" value="KAE8262016.1"/>
    <property type="molecule type" value="Genomic_DNA"/>
</dbReference>
<evidence type="ECO:0000313" key="1">
    <source>
        <dbReference type="EMBL" id="KAE8262016.1"/>
    </source>
</evidence>
<dbReference type="Proteomes" id="UP000077671">
    <property type="component" value="Unassembled WGS sequence"/>
</dbReference>
<sequence length="65" mass="6403">MADAPNPDPAPAAAAAAAVAAAAAAAAAQQTGLARAFVEELRLFREGNAAGDKQQGLPSFQVDPD</sequence>
<protein>
    <submittedName>
        <fullName evidence="1">Uncharacterized protein</fullName>
    </submittedName>
</protein>
<reference evidence="1" key="1">
    <citation type="submission" date="2016-04" db="EMBL/GenBank/DDBJ databases">
        <authorList>
            <person name="Nguyen H.D."/>
            <person name="Kesanakurti P."/>
            <person name="Cullis J."/>
            <person name="Levesque C.A."/>
            <person name="Hambleton S."/>
        </authorList>
    </citation>
    <scope>NUCLEOTIDE SEQUENCE</scope>
    <source>
        <strain evidence="1">DAOMC 238032</strain>
    </source>
</reference>
<comment type="caution">
    <text evidence="1">The sequence shown here is derived from an EMBL/GenBank/DDBJ whole genome shotgun (WGS) entry which is preliminary data.</text>
</comment>
<organism evidence="1 2">
    <name type="scientific">Tilletia caries</name>
    <name type="common">wheat bunt fungus</name>
    <dbReference type="NCBI Taxonomy" id="13290"/>
    <lineage>
        <taxon>Eukaryota</taxon>
        <taxon>Fungi</taxon>
        <taxon>Dikarya</taxon>
        <taxon>Basidiomycota</taxon>
        <taxon>Ustilaginomycotina</taxon>
        <taxon>Exobasidiomycetes</taxon>
        <taxon>Tilletiales</taxon>
        <taxon>Tilletiaceae</taxon>
        <taxon>Tilletia</taxon>
    </lineage>
</organism>
<proteinExistence type="predicted"/>
<gene>
    <name evidence="1" type="ORF">A4X03_0g2784</name>
</gene>
<feature type="non-terminal residue" evidence="1">
    <location>
        <position position="65"/>
    </location>
</feature>
<reference evidence="1" key="2">
    <citation type="journal article" date="2019" name="IMA Fungus">
        <title>Genome sequencing and comparison of five Tilletia species to identify candidate genes for the detection of regulated species infecting wheat.</title>
        <authorList>
            <person name="Nguyen H.D.T."/>
            <person name="Sultana T."/>
            <person name="Kesanakurti P."/>
            <person name="Hambleton S."/>
        </authorList>
    </citation>
    <scope>NUCLEOTIDE SEQUENCE</scope>
    <source>
        <strain evidence="1">DAOMC 238032</strain>
    </source>
</reference>
<name>A0A8T8TM96_9BASI</name>
<dbReference type="AlphaFoldDB" id="A0A8T8TM96"/>